<keyword evidence="2" id="KW-1185">Reference proteome</keyword>
<comment type="caution">
    <text evidence="1">The sequence shown here is derived from an EMBL/GenBank/DDBJ whole genome shotgun (WGS) entry which is preliminary data.</text>
</comment>
<proteinExistence type="predicted"/>
<organism evidence="1 2">
    <name type="scientific">Taklimakanibacter albus</name>
    <dbReference type="NCBI Taxonomy" id="2800327"/>
    <lineage>
        <taxon>Bacteria</taxon>
        <taxon>Pseudomonadati</taxon>
        <taxon>Pseudomonadota</taxon>
        <taxon>Alphaproteobacteria</taxon>
        <taxon>Hyphomicrobiales</taxon>
        <taxon>Aestuariivirgaceae</taxon>
        <taxon>Taklimakanibacter</taxon>
    </lineage>
</organism>
<protein>
    <submittedName>
        <fullName evidence="1">DedA family protein</fullName>
    </submittedName>
</protein>
<gene>
    <name evidence="1" type="ORF">JHL16_16725</name>
</gene>
<evidence type="ECO:0000313" key="1">
    <source>
        <dbReference type="EMBL" id="MBK1868004.1"/>
    </source>
</evidence>
<accession>A0ACC5R5S0</accession>
<dbReference type="Proteomes" id="UP000616151">
    <property type="component" value="Unassembled WGS sequence"/>
</dbReference>
<dbReference type="EMBL" id="JAENHL010000007">
    <property type="protein sequence ID" value="MBK1868004.1"/>
    <property type="molecule type" value="Genomic_DNA"/>
</dbReference>
<sequence>MADLAVYAGLFLTAFVAATILPMQSEAALVGLLLLDAQPAWLLVTVASIGNVLGSVVNWLLGRFIERYRDRRWFPVRPAALDRAGAWYRRYGKWSLLLSWLPIIGDPLTVAAGVLREPFPVFLFLVALAKIGRYLVLTIATLGLAG</sequence>
<evidence type="ECO:0000313" key="2">
    <source>
        <dbReference type="Proteomes" id="UP000616151"/>
    </source>
</evidence>
<name>A0ACC5R5S0_9HYPH</name>
<reference evidence="1" key="1">
    <citation type="submission" date="2021-01" db="EMBL/GenBank/DDBJ databases">
        <authorList>
            <person name="Sun Q."/>
        </authorList>
    </citation>
    <scope>NUCLEOTIDE SEQUENCE</scope>
    <source>
        <strain evidence="1">YIM B02566</strain>
    </source>
</reference>